<dbReference type="Pfam" id="PF07833">
    <property type="entry name" value="Cu_amine_oxidN1"/>
    <property type="match status" value="1"/>
</dbReference>
<evidence type="ECO:0000313" key="3">
    <source>
        <dbReference type="EMBL" id="PZE22586.1"/>
    </source>
</evidence>
<dbReference type="InterPro" id="IPR012854">
    <property type="entry name" value="Cu_amine_oxidase-like_N"/>
</dbReference>
<evidence type="ECO:0000256" key="1">
    <source>
        <dbReference type="SAM" id="SignalP"/>
    </source>
</evidence>
<dbReference type="Proteomes" id="UP000214746">
    <property type="component" value="Unassembled WGS sequence"/>
</dbReference>
<dbReference type="AlphaFoldDB" id="A0A2W1NY00"/>
<feature type="signal peptide" evidence="1">
    <location>
        <begin position="1"/>
        <end position="23"/>
    </location>
</feature>
<feature type="chain" id="PRO_5015856042" description="Copper amine oxidase-like N-terminal domain-containing protein" evidence="1">
    <location>
        <begin position="24"/>
        <end position="204"/>
    </location>
</feature>
<sequence length="204" mass="22706">MKAPRLLTLVLSMSLFGTTGALASSIWGDYQGFDKVKMLINGKEQRFQEEEAPPFLIEGNAVFPVRQLSESLHALVRWNNSTQTVSVYTPNVNLLVSEHVSTDSIKMPFGRVPHGKQIDFAVFAQVDTLKTPYHSFRISIESPSGSQAVDPHVKAAGGEKESFWYSWPFTVAFKEKGDYVVKFAIQLDEGSDYTVVAEKVIVSE</sequence>
<keyword evidence="4" id="KW-1185">Reference proteome</keyword>
<name>A0A2W1NY00_PAEXE</name>
<proteinExistence type="predicted"/>
<dbReference type="OrthoDB" id="2677881at2"/>
<evidence type="ECO:0000259" key="2">
    <source>
        <dbReference type="Pfam" id="PF07833"/>
    </source>
</evidence>
<keyword evidence="1" id="KW-0732">Signal</keyword>
<organism evidence="3 4">
    <name type="scientific">Paenibacillus xerothermodurans</name>
    <dbReference type="NCBI Taxonomy" id="1977292"/>
    <lineage>
        <taxon>Bacteria</taxon>
        <taxon>Bacillati</taxon>
        <taxon>Bacillota</taxon>
        <taxon>Bacilli</taxon>
        <taxon>Bacillales</taxon>
        <taxon>Paenibacillaceae</taxon>
        <taxon>Paenibacillus</taxon>
    </lineage>
</organism>
<protein>
    <recommendedName>
        <fullName evidence="2">Copper amine oxidase-like N-terminal domain-containing protein</fullName>
    </recommendedName>
</protein>
<evidence type="ECO:0000313" key="4">
    <source>
        <dbReference type="Proteomes" id="UP000214746"/>
    </source>
</evidence>
<dbReference type="EMBL" id="NHRJ02000001">
    <property type="protein sequence ID" value="PZE22586.1"/>
    <property type="molecule type" value="Genomic_DNA"/>
</dbReference>
<dbReference type="RefSeq" id="WP_089198356.1">
    <property type="nucleotide sequence ID" value="NZ_NHRJ02000001.1"/>
</dbReference>
<reference evidence="3" key="1">
    <citation type="submission" date="2018-06" db="EMBL/GenBank/DDBJ databases">
        <title>Paenibacillus xerothermodurans sp. nov. an extremely dry heat resistant spore forming bacterium isolated from the soil of Cape Canaveral, Florida.</title>
        <authorList>
            <person name="Seuylemezian A."/>
            <person name="Kaur N."/>
            <person name="Patil P."/>
            <person name="Patil P."/>
            <person name="Mayilraj S."/>
            <person name="Vaishampayan P."/>
        </authorList>
    </citation>
    <scope>NUCLEOTIDE SEQUENCE [LARGE SCALE GENOMIC DNA]</scope>
    <source>
        <strain evidence="3">ATCC 27380</strain>
    </source>
</reference>
<feature type="domain" description="Copper amine oxidase-like N-terminal" evidence="2">
    <location>
        <begin position="40"/>
        <end position="94"/>
    </location>
</feature>
<comment type="caution">
    <text evidence="3">The sequence shown here is derived from an EMBL/GenBank/DDBJ whole genome shotgun (WGS) entry which is preliminary data.</text>
</comment>
<gene>
    <name evidence="3" type="ORF">CBW46_002065</name>
</gene>
<accession>A0A2W1NY00</accession>